<evidence type="ECO:0000313" key="4">
    <source>
        <dbReference type="Proteomes" id="UP001056937"/>
    </source>
</evidence>
<evidence type="ECO:0000256" key="1">
    <source>
        <dbReference type="SAM" id="MobiDB-lite"/>
    </source>
</evidence>
<feature type="signal peptide" evidence="2">
    <location>
        <begin position="1"/>
        <end position="21"/>
    </location>
</feature>
<accession>A0ABY4X991</accession>
<sequence>MRTSLVAAAVAAAFLAGSGFAQPAATSHNPAIKNGAPTHTSGAAAGRNSFTQDQAKGRLEKAGYTGVGKLAKDKNGVWRGTAMKDGAKVSVGVDYKGDVVTTR</sequence>
<name>A0ABY4X991_9SPHN</name>
<keyword evidence="4" id="KW-1185">Reference proteome</keyword>
<feature type="region of interest" description="Disordered" evidence="1">
    <location>
        <begin position="25"/>
        <end position="47"/>
    </location>
</feature>
<evidence type="ECO:0000256" key="2">
    <source>
        <dbReference type="SAM" id="SignalP"/>
    </source>
</evidence>
<proteinExistence type="predicted"/>
<gene>
    <name evidence="3" type="ORF">LHA26_02820</name>
</gene>
<dbReference type="Proteomes" id="UP001056937">
    <property type="component" value="Chromosome 1"/>
</dbReference>
<organism evidence="3 4">
    <name type="scientific">Sphingomonas morindae</name>
    <dbReference type="NCBI Taxonomy" id="1541170"/>
    <lineage>
        <taxon>Bacteria</taxon>
        <taxon>Pseudomonadati</taxon>
        <taxon>Pseudomonadota</taxon>
        <taxon>Alphaproteobacteria</taxon>
        <taxon>Sphingomonadales</taxon>
        <taxon>Sphingomonadaceae</taxon>
        <taxon>Sphingomonas</taxon>
    </lineage>
</organism>
<evidence type="ECO:0008006" key="5">
    <source>
        <dbReference type="Google" id="ProtNLM"/>
    </source>
</evidence>
<dbReference type="RefSeq" id="WP_252167238.1">
    <property type="nucleotide sequence ID" value="NZ_CP084930.1"/>
</dbReference>
<dbReference type="EMBL" id="CP084930">
    <property type="protein sequence ID" value="USI73429.1"/>
    <property type="molecule type" value="Genomic_DNA"/>
</dbReference>
<feature type="chain" id="PRO_5046525555" description="PepSY domain-containing protein" evidence="2">
    <location>
        <begin position="22"/>
        <end position="103"/>
    </location>
</feature>
<protein>
    <recommendedName>
        <fullName evidence="5">PepSY domain-containing protein</fullName>
    </recommendedName>
</protein>
<evidence type="ECO:0000313" key="3">
    <source>
        <dbReference type="EMBL" id="USI73429.1"/>
    </source>
</evidence>
<reference evidence="3" key="1">
    <citation type="journal article" date="2022" name="Toxins">
        <title>Genomic Analysis of Sphingopyxis sp. USTB-05 for Biodegrading Cyanobacterial Hepatotoxins.</title>
        <authorList>
            <person name="Liu C."/>
            <person name="Xu Q."/>
            <person name="Zhao Z."/>
            <person name="Zhang H."/>
            <person name="Liu X."/>
            <person name="Yin C."/>
            <person name="Liu Y."/>
            <person name="Yan H."/>
        </authorList>
    </citation>
    <scope>NUCLEOTIDE SEQUENCE</scope>
    <source>
        <strain evidence="3">NBD5</strain>
    </source>
</reference>
<keyword evidence="2" id="KW-0732">Signal</keyword>